<evidence type="ECO:0008006" key="3">
    <source>
        <dbReference type="Google" id="ProtNLM"/>
    </source>
</evidence>
<dbReference type="Proteomes" id="UP000008206">
    <property type="component" value="Chromosome"/>
</dbReference>
<dbReference type="PANTHER" id="PTHR34235">
    <property type="entry name" value="SLR1203 PROTEIN-RELATED"/>
    <property type="match status" value="1"/>
</dbReference>
<dbReference type="HOGENOM" id="CLU_116670_1_0_3"/>
<dbReference type="PANTHER" id="PTHR34235:SF3">
    <property type="entry name" value="SLR1203 PROTEIN"/>
    <property type="match status" value="1"/>
</dbReference>
<reference evidence="2" key="1">
    <citation type="journal article" date="2011" name="MBio">
        <title>Novel metabolic attributes of the genus Cyanothece, comprising a group of unicellular nitrogen-fixing Cyanobacteria.</title>
        <authorList>
            <person name="Bandyopadhyay A."/>
            <person name="Elvitigala T."/>
            <person name="Welsh E."/>
            <person name="Stockel J."/>
            <person name="Liberton M."/>
            <person name="Min H."/>
            <person name="Sherman L.A."/>
            <person name="Pakrasi H.B."/>
        </authorList>
    </citation>
    <scope>NUCLEOTIDE SEQUENCE [LARGE SCALE GENOMIC DNA]</scope>
    <source>
        <strain evidence="2">PCC 7822</strain>
    </source>
</reference>
<evidence type="ECO:0000313" key="1">
    <source>
        <dbReference type="EMBL" id="ADN16756.1"/>
    </source>
</evidence>
<name>E0UGD7_GLOV7</name>
<accession>E0UGD7</accession>
<dbReference type="STRING" id="497965.Cyan7822_4865"/>
<dbReference type="eggNOG" id="COG2442">
    <property type="taxonomic scope" value="Bacteria"/>
</dbReference>
<dbReference type="Gene3D" id="1.20.1220.20">
    <property type="entry name" value="Uncharcterised protein PF01724"/>
    <property type="match status" value="1"/>
</dbReference>
<evidence type="ECO:0000313" key="2">
    <source>
        <dbReference type="Proteomes" id="UP000008206"/>
    </source>
</evidence>
<proteinExistence type="predicted"/>
<dbReference type="AlphaFoldDB" id="E0UGD7"/>
<protein>
    <recommendedName>
        <fullName evidence="3">DUF29 domain-containing protein</fullName>
    </recommendedName>
</protein>
<dbReference type="RefSeq" id="WP_013324794.1">
    <property type="nucleotide sequence ID" value="NC_014501.1"/>
</dbReference>
<dbReference type="InterPro" id="IPR002636">
    <property type="entry name" value="DUF29"/>
</dbReference>
<sequence length="143" mass="17299">MTSYDTDYYQWTQQQVDAMRRRELEEIDWLNLIEEIEGLGKSEKRKLESYLARLLDHLLKLSFWESEKLYNKSHWETEVANFRYEIEKILKENPSLANLVEPIWDEIYDKRLKILSRSFSIPNHPKISITTALDDEWFPSNLE</sequence>
<keyword evidence="2" id="KW-1185">Reference proteome</keyword>
<dbReference type="OrthoDB" id="5769308at2"/>
<dbReference type="KEGG" id="cyj:Cyan7822_4865"/>
<organism evidence="1 2">
    <name type="scientific">Gloeothece verrucosa (strain PCC 7822)</name>
    <name type="common">Cyanothece sp. (strain PCC 7822)</name>
    <dbReference type="NCBI Taxonomy" id="497965"/>
    <lineage>
        <taxon>Bacteria</taxon>
        <taxon>Bacillati</taxon>
        <taxon>Cyanobacteriota</taxon>
        <taxon>Cyanophyceae</taxon>
        <taxon>Oscillatoriophycideae</taxon>
        <taxon>Chroococcales</taxon>
        <taxon>Aphanothecaceae</taxon>
        <taxon>Gloeothece</taxon>
        <taxon>Gloeothece verrucosa</taxon>
    </lineage>
</organism>
<gene>
    <name evidence="1" type="ordered locus">Cyan7822_4865</name>
</gene>
<dbReference type="EMBL" id="CP002198">
    <property type="protein sequence ID" value="ADN16756.1"/>
    <property type="molecule type" value="Genomic_DNA"/>
</dbReference>
<dbReference type="Pfam" id="PF01724">
    <property type="entry name" value="DUF29"/>
    <property type="match status" value="1"/>
</dbReference>